<feature type="transmembrane region" description="Helical" evidence="1">
    <location>
        <begin position="257"/>
        <end position="276"/>
    </location>
</feature>
<keyword evidence="1" id="KW-0472">Membrane</keyword>
<proteinExistence type="predicted"/>
<reference evidence="2" key="1">
    <citation type="submission" date="2021-01" db="UniProtKB">
        <authorList>
            <consortium name="EnsemblMetazoa"/>
        </authorList>
    </citation>
    <scope>IDENTIFICATION</scope>
</reference>
<feature type="transmembrane region" description="Helical" evidence="1">
    <location>
        <begin position="655"/>
        <end position="680"/>
    </location>
</feature>
<keyword evidence="1" id="KW-1133">Transmembrane helix</keyword>
<keyword evidence="1" id="KW-0812">Transmembrane</keyword>
<evidence type="ECO:0000313" key="2">
    <source>
        <dbReference type="EnsemblMetazoa" id="CLYHEMP016086.1"/>
    </source>
</evidence>
<sequence length="687" mass="79097">MENLSPLAENQFIDLKKSVCTLKSKLSEQPNEFDTHCTTSSVEVEVEKQLGVENYTDPKIVFSDENFRLTHSCHSFNIYICCALSFLWVFGTIVPKEIQNVLYPPQKTWYTTIQIFFNGPPKVNAQNVWHELYALWAFNALYFLIVFGFSRYKSSYDRRENRINEFIDRKRKVKNLVIVLSTVAISSATVYMYRSYRFADLRAFFTRAPPSPPPVPVGFFREILVNYLCQMVMLVGLPIALGVLAQRENFKGPKKRYVAAFGGFVVICLAICYFTGYNFKLFGSENITPLESAKSSQDFQKMDILKDFVLYSLIGSIVIMSAICFAKAVMVFGKRISLKISMQNTYKKIKITILALYKTFKFFHDELMEKYEGNINHKVFFALRFMLRVTVFVRILKDNGQRFYKRRSLLIMGFVETVVTYGKTIYERYLQKCSLKRMLLAITIVVIAVMASGWYFNDAVETSVLPPTPSIPSPPETLSLSPEQEILFMVALPSSCLLVLLMFTIYTEMIVPMMTYHHKISILLYTKFIIDKFLDEYKKIINRKVAFALKNILRVTVIMRILKDNGQRFYKRGSSMIMGFVETVVTYGKTICERFLQTFSLKRMLLAVTIVAMAVIASGWYFNDAVEMDVLREAQSTHSTPSQPGTLSLSPEQEILFMVALPSSCLLVLLIFTIYTEMIVPIMTCRR</sequence>
<feature type="transmembrane region" description="Helical" evidence="1">
    <location>
        <begin position="486"/>
        <end position="506"/>
    </location>
</feature>
<dbReference type="Proteomes" id="UP000594262">
    <property type="component" value="Unplaced"/>
</dbReference>
<name>A0A7M5X101_9CNID</name>
<feature type="transmembrane region" description="Helical" evidence="1">
    <location>
        <begin position="438"/>
        <end position="456"/>
    </location>
</feature>
<keyword evidence="3" id="KW-1185">Reference proteome</keyword>
<dbReference type="GeneID" id="136806139"/>
<feature type="transmembrane region" description="Helical" evidence="1">
    <location>
        <begin position="76"/>
        <end position="94"/>
    </location>
</feature>
<feature type="transmembrane region" description="Helical" evidence="1">
    <location>
        <begin position="308"/>
        <end position="332"/>
    </location>
</feature>
<dbReference type="RefSeq" id="XP_066918807.1">
    <property type="nucleotide sequence ID" value="XM_067062706.1"/>
</dbReference>
<protein>
    <submittedName>
        <fullName evidence="2">Uncharacterized protein</fullName>
    </submittedName>
</protein>
<evidence type="ECO:0000313" key="3">
    <source>
        <dbReference type="Proteomes" id="UP000594262"/>
    </source>
</evidence>
<accession>A0A7M5X101</accession>
<dbReference type="EnsemblMetazoa" id="CLYHEMT016086.1">
    <property type="protein sequence ID" value="CLYHEMP016086.1"/>
    <property type="gene ID" value="CLYHEMG016086"/>
</dbReference>
<dbReference type="AlphaFoldDB" id="A0A7M5X101"/>
<evidence type="ECO:0000256" key="1">
    <source>
        <dbReference type="SAM" id="Phobius"/>
    </source>
</evidence>
<feature type="transmembrane region" description="Helical" evidence="1">
    <location>
        <begin position="604"/>
        <end position="622"/>
    </location>
</feature>
<feature type="transmembrane region" description="Helical" evidence="1">
    <location>
        <begin position="173"/>
        <end position="193"/>
    </location>
</feature>
<feature type="transmembrane region" description="Helical" evidence="1">
    <location>
        <begin position="224"/>
        <end position="245"/>
    </location>
</feature>
<feature type="transmembrane region" description="Helical" evidence="1">
    <location>
        <begin position="133"/>
        <end position="152"/>
    </location>
</feature>
<organism evidence="2 3">
    <name type="scientific">Clytia hemisphaerica</name>
    <dbReference type="NCBI Taxonomy" id="252671"/>
    <lineage>
        <taxon>Eukaryota</taxon>
        <taxon>Metazoa</taxon>
        <taxon>Cnidaria</taxon>
        <taxon>Hydrozoa</taxon>
        <taxon>Hydroidolina</taxon>
        <taxon>Leptothecata</taxon>
        <taxon>Obeliida</taxon>
        <taxon>Clytiidae</taxon>
        <taxon>Clytia</taxon>
    </lineage>
</organism>